<dbReference type="Gene3D" id="2.10.25.10">
    <property type="entry name" value="Laminin"/>
    <property type="match status" value="1"/>
</dbReference>
<evidence type="ECO:0000313" key="3">
    <source>
        <dbReference type="Proteomes" id="UP001054945"/>
    </source>
</evidence>
<dbReference type="InterPro" id="IPR002919">
    <property type="entry name" value="TIL_dom"/>
</dbReference>
<reference evidence="2 3" key="1">
    <citation type="submission" date="2021-06" db="EMBL/GenBank/DDBJ databases">
        <title>Caerostris extrusa draft genome.</title>
        <authorList>
            <person name="Kono N."/>
            <person name="Arakawa K."/>
        </authorList>
    </citation>
    <scope>NUCLEOTIDE SEQUENCE [LARGE SCALE GENOMIC DNA]</scope>
</reference>
<dbReference type="CDD" id="cd19941">
    <property type="entry name" value="TIL"/>
    <property type="match status" value="1"/>
</dbReference>
<dbReference type="EMBL" id="BPLR01001390">
    <property type="protein sequence ID" value="GIZ02060.1"/>
    <property type="molecule type" value="Genomic_DNA"/>
</dbReference>
<comment type="caution">
    <text evidence="2">The sequence shown here is derived from an EMBL/GenBank/DDBJ whole genome shotgun (WGS) entry which is preliminary data.</text>
</comment>
<dbReference type="AlphaFoldDB" id="A0AAV4Y6I7"/>
<name>A0AAV4Y6I7_CAEEX</name>
<accession>A0AAV4Y6I7</accession>
<proteinExistence type="predicted"/>
<gene>
    <name evidence="2" type="primary">AVEN_172701_1</name>
    <name evidence="2" type="ORF">CEXT_77471</name>
</gene>
<sequence length="169" mass="18595">MPSFQNVPHPAALHVRTLTLHPVWRCCVSPDASASLDFVEDSDGKCVHLEHCSKNCRHPDEEFQECGKSCPDTCENKGHPLSKSCPYRCNRGCFCKEGLYRTKEGTCVPLKDCPVEVTTVPTPKNPPAVKLPDDCHGCPDRSACDVFCKTMGVYTGLCTGEGHLHCRCT</sequence>
<organism evidence="2 3">
    <name type="scientific">Caerostris extrusa</name>
    <name type="common">Bark spider</name>
    <name type="synonym">Caerostris bankana</name>
    <dbReference type="NCBI Taxonomy" id="172846"/>
    <lineage>
        <taxon>Eukaryota</taxon>
        <taxon>Metazoa</taxon>
        <taxon>Ecdysozoa</taxon>
        <taxon>Arthropoda</taxon>
        <taxon>Chelicerata</taxon>
        <taxon>Arachnida</taxon>
        <taxon>Araneae</taxon>
        <taxon>Araneomorphae</taxon>
        <taxon>Entelegynae</taxon>
        <taxon>Araneoidea</taxon>
        <taxon>Araneidae</taxon>
        <taxon>Caerostris</taxon>
    </lineage>
</organism>
<dbReference type="InterPro" id="IPR036084">
    <property type="entry name" value="Ser_inhib-like_sf"/>
</dbReference>
<evidence type="ECO:0000313" key="2">
    <source>
        <dbReference type="EMBL" id="GIZ02060.1"/>
    </source>
</evidence>
<feature type="domain" description="TIL" evidence="1">
    <location>
        <begin position="59"/>
        <end position="113"/>
    </location>
</feature>
<dbReference type="Proteomes" id="UP001054945">
    <property type="component" value="Unassembled WGS sequence"/>
</dbReference>
<keyword evidence="3" id="KW-1185">Reference proteome</keyword>
<protein>
    <recommendedName>
        <fullName evidence="1">TIL domain-containing protein</fullName>
    </recommendedName>
</protein>
<evidence type="ECO:0000259" key="1">
    <source>
        <dbReference type="Pfam" id="PF01826"/>
    </source>
</evidence>
<dbReference type="Pfam" id="PF01826">
    <property type="entry name" value="TIL"/>
    <property type="match status" value="1"/>
</dbReference>
<dbReference type="SUPFAM" id="SSF57567">
    <property type="entry name" value="Serine protease inhibitors"/>
    <property type="match status" value="1"/>
</dbReference>